<keyword evidence="1" id="KW-0812">Transmembrane</keyword>
<keyword evidence="1" id="KW-0472">Membrane</keyword>
<dbReference type="EMBL" id="JBJLSN010000105">
    <property type="protein sequence ID" value="MFL7905877.1"/>
    <property type="molecule type" value="Genomic_DNA"/>
</dbReference>
<evidence type="ECO:0000313" key="2">
    <source>
        <dbReference type="EMBL" id="MFL7905877.1"/>
    </source>
</evidence>
<comment type="caution">
    <text evidence="2">The sequence shown here is derived from an EMBL/GenBank/DDBJ whole genome shotgun (WGS) entry which is preliminary data.</text>
</comment>
<gene>
    <name evidence="2" type="ORF">ACJ41P_32460</name>
</gene>
<feature type="transmembrane region" description="Helical" evidence="1">
    <location>
        <begin position="36"/>
        <end position="56"/>
    </location>
</feature>
<feature type="transmembrane region" description="Helical" evidence="1">
    <location>
        <begin position="12"/>
        <end position="29"/>
    </location>
</feature>
<protein>
    <submittedName>
        <fullName evidence="2">Uncharacterized protein</fullName>
    </submittedName>
</protein>
<dbReference type="RefSeq" id="WP_407825992.1">
    <property type="nucleotide sequence ID" value="NZ_JBJLSN010000105.1"/>
</dbReference>
<dbReference type="Proteomes" id="UP001628281">
    <property type="component" value="Unassembled WGS sequence"/>
</dbReference>
<reference evidence="2 3" key="1">
    <citation type="submission" date="2024-11" db="EMBL/GenBank/DDBJ databases">
        <title>Draft genome sequences of two bacteria associated to sugarcane roots in Colombia.</title>
        <authorList>
            <person name="Pardo-Diaz S."/>
            <person name="Masmela-Mendoza J."/>
            <person name="Delgadillo-Duran P."/>
            <person name="Bautista E.J."/>
            <person name="Rojas-Tapias D.F."/>
        </authorList>
    </citation>
    <scope>NUCLEOTIDE SEQUENCE [LARGE SCALE GENOMIC DNA]</scope>
    <source>
        <strain evidence="2 3">Ap18</strain>
    </source>
</reference>
<keyword evidence="1" id="KW-1133">Transmembrane helix</keyword>
<accession>A0ABW8VHG1</accession>
<feature type="transmembrane region" description="Helical" evidence="1">
    <location>
        <begin position="68"/>
        <end position="86"/>
    </location>
</feature>
<evidence type="ECO:0000313" key="3">
    <source>
        <dbReference type="Proteomes" id="UP001628281"/>
    </source>
</evidence>
<proteinExistence type="predicted"/>
<evidence type="ECO:0000256" key="1">
    <source>
        <dbReference type="SAM" id="Phobius"/>
    </source>
</evidence>
<organism evidence="2 3">
    <name type="scientific">Azospirillum argentinense</name>
    <dbReference type="NCBI Taxonomy" id="2970906"/>
    <lineage>
        <taxon>Bacteria</taxon>
        <taxon>Pseudomonadati</taxon>
        <taxon>Pseudomonadota</taxon>
        <taxon>Alphaproteobacteria</taxon>
        <taxon>Rhodospirillales</taxon>
        <taxon>Azospirillaceae</taxon>
        <taxon>Azospirillum</taxon>
    </lineage>
</organism>
<name>A0ABW8VHG1_9PROT</name>
<keyword evidence="3" id="KW-1185">Reference proteome</keyword>
<sequence>MDLLKVSNEAFYILLFIAPGYIGMQIYFIDRQWNALNAIHLFYGSLMFSTVSYAVYFGAIDRFVPKETWVFVSINLLISFLLGILWKGAGHKLLHSLLKFLRITSEDNEYSPWTIVFNNSKIFPSQIIVHLKSGRVLQLDDTVFYHRDDLRKAGVFPYYVSPDGDLLMVVTQKKEKEDADWEDASCVVENAPWGVKLSYVPQREINYVEVRVCPKKMVNSLALLAAQRGQSVASDSMEHSA</sequence>